<keyword evidence="1" id="KW-1133">Transmembrane helix</keyword>
<feature type="non-terminal residue" evidence="2">
    <location>
        <position position="54"/>
    </location>
</feature>
<proteinExistence type="predicted"/>
<dbReference type="PROSITE" id="PS51257">
    <property type="entry name" value="PROKAR_LIPOPROTEIN"/>
    <property type="match status" value="1"/>
</dbReference>
<accession>A0AAV0P5Q4</accession>
<sequence length="54" mass="6138">MKKLQPPTSNSVTLQILLLSSCSFLLFFSFLGLKIDDAPYCQRGDRSSHEFYHG</sequence>
<keyword evidence="1" id="KW-0472">Membrane</keyword>
<dbReference type="AlphaFoldDB" id="A0AAV0P5Q4"/>
<name>A0AAV0P5Q4_9ROSI</name>
<keyword evidence="3" id="KW-1185">Reference proteome</keyword>
<comment type="caution">
    <text evidence="2">The sequence shown here is derived from an EMBL/GenBank/DDBJ whole genome shotgun (WGS) entry which is preliminary data.</text>
</comment>
<organism evidence="2 3">
    <name type="scientific">Linum tenue</name>
    <dbReference type="NCBI Taxonomy" id="586396"/>
    <lineage>
        <taxon>Eukaryota</taxon>
        <taxon>Viridiplantae</taxon>
        <taxon>Streptophyta</taxon>
        <taxon>Embryophyta</taxon>
        <taxon>Tracheophyta</taxon>
        <taxon>Spermatophyta</taxon>
        <taxon>Magnoliopsida</taxon>
        <taxon>eudicotyledons</taxon>
        <taxon>Gunneridae</taxon>
        <taxon>Pentapetalae</taxon>
        <taxon>rosids</taxon>
        <taxon>fabids</taxon>
        <taxon>Malpighiales</taxon>
        <taxon>Linaceae</taxon>
        <taxon>Linum</taxon>
    </lineage>
</organism>
<evidence type="ECO:0000313" key="2">
    <source>
        <dbReference type="EMBL" id="CAI0466171.1"/>
    </source>
</evidence>
<feature type="transmembrane region" description="Helical" evidence="1">
    <location>
        <begin position="12"/>
        <end position="33"/>
    </location>
</feature>
<protein>
    <recommendedName>
        <fullName evidence="4">Transmembrane protein</fullName>
    </recommendedName>
</protein>
<dbReference type="Proteomes" id="UP001154282">
    <property type="component" value="Unassembled WGS sequence"/>
</dbReference>
<gene>
    <name evidence="2" type="ORF">LITE_LOCUS36927</name>
</gene>
<reference evidence="2" key="1">
    <citation type="submission" date="2022-08" db="EMBL/GenBank/DDBJ databases">
        <authorList>
            <person name="Gutierrez-Valencia J."/>
        </authorList>
    </citation>
    <scope>NUCLEOTIDE SEQUENCE</scope>
</reference>
<dbReference type="EMBL" id="CAMGYJ010000008">
    <property type="protein sequence ID" value="CAI0466171.1"/>
    <property type="molecule type" value="Genomic_DNA"/>
</dbReference>
<evidence type="ECO:0008006" key="4">
    <source>
        <dbReference type="Google" id="ProtNLM"/>
    </source>
</evidence>
<evidence type="ECO:0000313" key="3">
    <source>
        <dbReference type="Proteomes" id="UP001154282"/>
    </source>
</evidence>
<evidence type="ECO:0000256" key="1">
    <source>
        <dbReference type="SAM" id="Phobius"/>
    </source>
</evidence>
<keyword evidence="1" id="KW-0812">Transmembrane</keyword>